<dbReference type="Proteomes" id="UP000705508">
    <property type="component" value="Unassembled WGS sequence"/>
</dbReference>
<dbReference type="InterPro" id="IPR011611">
    <property type="entry name" value="PfkB_dom"/>
</dbReference>
<sequence length="352" mass="39104">MKCRKEALYDVVAPTSMGLRMAPDGRQQISISNRFTMQATSAESNVLSVPAALGCRTKVLTAFVKGSPISGFIRAQLRARGIAYEGPERESGGPWGLRHQINFAESGFGVRGARVYNDRAGEVGRTLDLEDFDLEKLFVRDGVKILHMSGLIAALSPQTGKFCLELARMAKQTGTLISFDMNYRESFWKGRQEELTEIFSRIASEADILMNFQPMDENGHLLPLALDPERPGTFRDMLRQVRARYPDAYLLTSTIRGELDAGENLWGAVMLAGEDWYTEEPRRIAVLDRIGGGDGFASGVLYGILRGYEPGDWIRLGWACGAMAVTTPNDYAQPDDEQMLRQIYSGNARISR</sequence>
<dbReference type="CDD" id="cd01166">
    <property type="entry name" value="KdgK"/>
    <property type="match status" value="1"/>
</dbReference>
<reference evidence="5" key="1">
    <citation type="submission" date="2020-08" db="EMBL/GenBank/DDBJ databases">
        <authorList>
            <person name="Cejkova D."/>
            <person name="Kubasova T."/>
            <person name="Jahodarova E."/>
            <person name="Rychlik I."/>
        </authorList>
    </citation>
    <scope>NUCLEOTIDE SEQUENCE</scope>
    <source>
        <strain evidence="5">An582</strain>
    </source>
</reference>
<keyword evidence="3 5" id="KW-0418">Kinase</keyword>
<dbReference type="GO" id="GO:0016301">
    <property type="term" value="F:kinase activity"/>
    <property type="evidence" value="ECO:0007669"/>
    <property type="project" value="UniProtKB-KW"/>
</dbReference>
<organism evidence="5 6">
    <name type="scientific">Mordavella massiliensis</name>
    <dbReference type="NCBI Taxonomy" id="1871024"/>
    <lineage>
        <taxon>Bacteria</taxon>
        <taxon>Bacillati</taxon>
        <taxon>Bacillota</taxon>
        <taxon>Clostridia</taxon>
        <taxon>Eubacteriales</taxon>
        <taxon>Clostridiaceae</taxon>
        <taxon>Mordavella</taxon>
    </lineage>
</organism>
<dbReference type="PANTHER" id="PTHR43320">
    <property type="entry name" value="SUGAR KINASE"/>
    <property type="match status" value="1"/>
</dbReference>
<reference evidence="5" key="2">
    <citation type="journal article" date="2021" name="Sci. Rep.">
        <title>The distribution of antibiotic resistance genes in chicken gut microbiota commensals.</title>
        <authorList>
            <person name="Juricova H."/>
            <person name="Matiasovicova J."/>
            <person name="Kubasova T."/>
            <person name="Cejkova D."/>
            <person name="Rychlik I."/>
        </authorList>
    </citation>
    <scope>NUCLEOTIDE SEQUENCE</scope>
    <source>
        <strain evidence="5">An582</strain>
    </source>
</reference>
<proteinExistence type="inferred from homology"/>
<evidence type="ECO:0000256" key="3">
    <source>
        <dbReference type="ARBA" id="ARBA00022777"/>
    </source>
</evidence>
<dbReference type="InterPro" id="IPR052700">
    <property type="entry name" value="Carb_kinase_PfkB-like"/>
</dbReference>
<dbReference type="InterPro" id="IPR029056">
    <property type="entry name" value="Ribokinase-like"/>
</dbReference>
<evidence type="ECO:0000313" key="6">
    <source>
        <dbReference type="Proteomes" id="UP000705508"/>
    </source>
</evidence>
<evidence type="ECO:0000259" key="4">
    <source>
        <dbReference type="Pfam" id="PF00294"/>
    </source>
</evidence>
<dbReference type="AlphaFoldDB" id="A0A938X9E7"/>
<accession>A0A938X9E7</accession>
<name>A0A938X9E7_9CLOT</name>
<evidence type="ECO:0000313" key="5">
    <source>
        <dbReference type="EMBL" id="MBM6947266.1"/>
    </source>
</evidence>
<dbReference type="Pfam" id="PF00294">
    <property type="entry name" value="PfkB"/>
    <property type="match status" value="1"/>
</dbReference>
<feature type="domain" description="Carbohydrate kinase PfkB" evidence="4">
    <location>
        <begin position="277"/>
        <end position="332"/>
    </location>
</feature>
<comment type="similarity">
    <text evidence="1">Belongs to the carbohydrate kinase PfkB family.</text>
</comment>
<comment type="caution">
    <text evidence="5">The sequence shown here is derived from an EMBL/GenBank/DDBJ whole genome shotgun (WGS) entry which is preliminary data.</text>
</comment>
<dbReference type="SUPFAM" id="SSF53613">
    <property type="entry name" value="Ribokinase-like"/>
    <property type="match status" value="1"/>
</dbReference>
<dbReference type="RefSeq" id="WP_204905303.1">
    <property type="nucleotide sequence ID" value="NZ_JACJKS010000001.1"/>
</dbReference>
<evidence type="ECO:0000256" key="1">
    <source>
        <dbReference type="ARBA" id="ARBA00010688"/>
    </source>
</evidence>
<protein>
    <submittedName>
        <fullName evidence="5">Sugar kinase</fullName>
    </submittedName>
</protein>
<dbReference type="Gene3D" id="3.40.1190.20">
    <property type="match status" value="1"/>
</dbReference>
<evidence type="ECO:0000256" key="2">
    <source>
        <dbReference type="ARBA" id="ARBA00022679"/>
    </source>
</evidence>
<keyword evidence="2" id="KW-0808">Transferase</keyword>
<gene>
    <name evidence="5" type="ORF">H6A20_01130</name>
</gene>
<dbReference type="EMBL" id="JACJKS010000001">
    <property type="protein sequence ID" value="MBM6947266.1"/>
    <property type="molecule type" value="Genomic_DNA"/>
</dbReference>
<dbReference type="PANTHER" id="PTHR43320:SF2">
    <property type="entry name" value="2-DEHYDRO-3-DEOXYGLUCONOKINASE_2-DEHYDRO-3-DEOXYGALACTONOKINASE"/>
    <property type="match status" value="1"/>
</dbReference>